<comment type="subcellular location">
    <subcellularLocation>
        <location evidence="1">Cell membrane</location>
        <topology evidence="1">Multi-pass membrane protein</topology>
    </subcellularLocation>
</comment>
<dbReference type="PANTHER" id="PTHR30561:SF1">
    <property type="entry name" value="MULTIDRUG TRANSPORTER EMRE"/>
    <property type="match status" value="1"/>
</dbReference>
<dbReference type="AlphaFoldDB" id="A0A1I6TWS4"/>
<keyword evidence="4" id="KW-1003">Cell membrane</keyword>
<dbReference type="RefSeq" id="WP_093421077.1">
    <property type="nucleotide sequence ID" value="NZ_FOZX01000008.1"/>
</dbReference>
<organism evidence="15 16">
    <name type="scientific">Saccharopolyspora flava</name>
    <dbReference type="NCBI Taxonomy" id="95161"/>
    <lineage>
        <taxon>Bacteria</taxon>
        <taxon>Bacillati</taxon>
        <taxon>Actinomycetota</taxon>
        <taxon>Actinomycetes</taxon>
        <taxon>Pseudonocardiales</taxon>
        <taxon>Pseudonocardiaceae</taxon>
        <taxon>Saccharopolyspora</taxon>
    </lineage>
</organism>
<evidence type="ECO:0000256" key="10">
    <source>
        <dbReference type="ARBA" id="ARBA00022989"/>
    </source>
</evidence>
<dbReference type="STRING" id="95161.SAMN05660874_04360"/>
<evidence type="ECO:0000256" key="12">
    <source>
        <dbReference type="ARBA" id="ARBA00023136"/>
    </source>
</evidence>
<dbReference type="Gene3D" id="1.10.3730.20">
    <property type="match status" value="2"/>
</dbReference>
<reference evidence="16" key="1">
    <citation type="submission" date="2016-10" db="EMBL/GenBank/DDBJ databases">
        <authorList>
            <person name="Varghese N."/>
            <person name="Submissions S."/>
        </authorList>
    </citation>
    <scope>NUCLEOTIDE SEQUENCE [LARGE SCALE GENOMIC DNA]</scope>
    <source>
        <strain evidence="16">DSM 44771</strain>
    </source>
</reference>
<evidence type="ECO:0000256" key="1">
    <source>
        <dbReference type="ARBA" id="ARBA00004651"/>
    </source>
</evidence>
<dbReference type="InterPro" id="IPR037185">
    <property type="entry name" value="EmrE-like"/>
</dbReference>
<feature type="transmembrane region" description="Helical" evidence="13">
    <location>
        <begin position="102"/>
        <end position="122"/>
    </location>
</feature>
<keyword evidence="9" id="KW-0448">Lipopolysaccharide biosynthesis</keyword>
<keyword evidence="7" id="KW-0441">Lipid A biosynthesis</keyword>
<name>A0A1I6TWS4_9PSEU</name>
<feature type="transmembrane region" description="Helical" evidence="13">
    <location>
        <begin position="72"/>
        <end position="90"/>
    </location>
</feature>
<feature type="transmembrane region" description="Helical" evidence="13">
    <location>
        <begin position="154"/>
        <end position="177"/>
    </location>
</feature>
<feature type="transmembrane region" description="Helical" evidence="13">
    <location>
        <begin position="39"/>
        <end position="60"/>
    </location>
</feature>
<feature type="transmembrane region" description="Helical" evidence="13">
    <location>
        <begin position="226"/>
        <end position="247"/>
    </location>
</feature>
<keyword evidence="16" id="KW-1185">Reference proteome</keyword>
<dbReference type="SUPFAM" id="SSF103481">
    <property type="entry name" value="Multidrug resistance efflux transporter EmrE"/>
    <property type="match status" value="2"/>
</dbReference>
<dbReference type="EMBL" id="FOZX01000008">
    <property type="protein sequence ID" value="SFS93719.1"/>
    <property type="molecule type" value="Genomic_DNA"/>
</dbReference>
<keyword evidence="6" id="KW-0997">Cell inner membrane</keyword>
<evidence type="ECO:0000256" key="5">
    <source>
        <dbReference type="ARBA" id="ARBA00022516"/>
    </source>
</evidence>
<evidence type="ECO:0000256" key="4">
    <source>
        <dbReference type="ARBA" id="ARBA00022475"/>
    </source>
</evidence>
<evidence type="ECO:0000256" key="3">
    <source>
        <dbReference type="ARBA" id="ARBA00022448"/>
    </source>
</evidence>
<dbReference type="GO" id="GO:0005886">
    <property type="term" value="C:plasma membrane"/>
    <property type="evidence" value="ECO:0007669"/>
    <property type="project" value="UniProtKB-SubCell"/>
</dbReference>
<feature type="domain" description="EamA" evidence="14">
    <location>
        <begin position="5"/>
        <end position="146"/>
    </location>
</feature>
<evidence type="ECO:0000256" key="6">
    <source>
        <dbReference type="ARBA" id="ARBA00022519"/>
    </source>
</evidence>
<dbReference type="PANTHER" id="PTHR30561">
    <property type="entry name" value="SMR FAMILY PROTON-DEPENDENT DRUG EFFLUX TRANSPORTER SUGE"/>
    <property type="match status" value="1"/>
</dbReference>
<evidence type="ECO:0000256" key="7">
    <source>
        <dbReference type="ARBA" id="ARBA00022556"/>
    </source>
</evidence>
<keyword evidence="8 13" id="KW-0812">Transmembrane</keyword>
<evidence type="ECO:0000256" key="8">
    <source>
        <dbReference type="ARBA" id="ARBA00022692"/>
    </source>
</evidence>
<comment type="similarity">
    <text evidence="2">Belongs to the EamA transporter family.</text>
</comment>
<accession>A0A1I6TWS4</accession>
<keyword evidence="12 13" id="KW-0472">Membrane</keyword>
<evidence type="ECO:0000256" key="9">
    <source>
        <dbReference type="ARBA" id="ARBA00022985"/>
    </source>
</evidence>
<evidence type="ECO:0000259" key="14">
    <source>
        <dbReference type="Pfam" id="PF00892"/>
    </source>
</evidence>
<protein>
    <submittedName>
        <fullName evidence="15">EamA-like transporter family protein</fullName>
    </submittedName>
</protein>
<feature type="domain" description="EamA" evidence="14">
    <location>
        <begin position="159"/>
        <end position="293"/>
    </location>
</feature>
<proteinExistence type="inferred from homology"/>
<dbReference type="OrthoDB" id="9783707at2"/>
<dbReference type="InterPro" id="IPR000390">
    <property type="entry name" value="Small_drug/metabolite_transptr"/>
</dbReference>
<evidence type="ECO:0000313" key="16">
    <source>
        <dbReference type="Proteomes" id="UP000198852"/>
    </source>
</evidence>
<dbReference type="GO" id="GO:0009103">
    <property type="term" value="P:lipopolysaccharide biosynthetic process"/>
    <property type="evidence" value="ECO:0007669"/>
    <property type="project" value="UniProtKB-KW"/>
</dbReference>
<dbReference type="Proteomes" id="UP000198852">
    <property type="component" value="Unassembled WGS sequence"/>
</dbReference>
<keyword evidence="11" id="KW-0443">Lipid metabolism</keyword>
<gene>
    <name evidence="15" type="ORF">SAMN05660874_04360</name>
</gene>
<keyword evidence="5" id="KW-0444">Lipid biosynthesis</keyword>
<keyword evidence="3" id="KW-0813">Transport</keyword>
<evidence type="ECO:0000256" key="13">
    <source>
        <dbReference type="SAM" id="Phobius"/>
    </source>
</evidence>
<evidence type="ECO:0000256" key="11">
    <source>
        <dbReference type="ARBA" id="ARBA00023098"/>
    </source>
</evidence>
<dbReference type="InterPro" id="IPR000620">
    <property type="entry name" value="EamA_dom"/>
</dbReference>
<sequence>MGAVAVVLVVLAAFAHAGWNFFAKRAGSSGAGSSGAGFVWLTASCSAVLYLPVALGTLVWGSLHDGVPSPTTFLLGVLVSAIIHLGYFLLLQRGYAVGDMSVVYPLARGTGPLLSMLVAVLVLQERPGWLGACGGLLVVCGVFVIGLSDGVPRAGTNLAGVGFGLLTGALIATYTVWDAHAVTGLALSPLLFDWANNLSRSVLLGPYALRRREALARIWSEHRREIIAVGVLSPLAYILVLFAMQLAPVSLVAPARELSIVVAGLLAWRVLGEAQPVRRMTGAVVVLAGVVLIGVA</sequence>
<evidence type="ECO:0000256" key="2">
    <source>
        <dbReference type="ARBA" id="ARBA00007362"/>
    </source>
</evidence>
<keyword evidence="10 13" id="KW-1133">Transmembrane helix</keyword>
<feature type="transmembrane region" description="Helical" evidence="13">
    <location>
        <begin position="129"/>
        <end position="148"/>
    </location>
</feature>
<dbReference type="GO" id="GO:0022857">
    <property type="term" value="F:transmembrane transporter activity"/>
    <property type="evidence" value="ECO:0007669"/>
    <property type="project" value="InterPro"/>
</dbReference>
<dbReference type="Pfam" id="PF00892">
    <property type="entry name" value="EamA"/>
    <property type="match status" value="2"/>
</dbReference>
<evidence type="ECO:0000313" key="15">
    <source>
        <dbReference type="EMBL" id="SFS93719.1"/>
    </source>
</evidence>